<feature type="chain" id="PRO_5012674598" evidence="3">
    <location>
        <begin position="21"/>
        <end position="679"/>
    </location>
</feature>
<dbReference type="SUPFAM" id="SSF53474">
    <property type="entry name" value="alpha/beta-Hydrolases"/>
    <property type="match status" value="1"/>
</dbReference>
<name>A0A2A2GCJ8_9BACT</name>
<dbReference type="OrthoDB" id="9812921at2"/>
<dbReference type="InterPro" id="IPR029058">
    <property type="entry name" value="AB_hydrolase_fold"/>
</dbReference>
<dbReference type="GO" id="GO:0004252">
    <property type="term" value="F:serine-type endopeptidase activity"/>
    <property type="evidence" value="ECO:0007669"/>
    <property type="project" value="TreeGrafter"/>
</dbReference>
<keyword evidence="7" id="KW-1185">Reference proteome</keyword>
<protein>
    <submittedName>
        <fullName evidence="6">Peptidase S9 family protein</fullName>
    </submittedName>
</protein>
<evidence type="ECO:0000313" key="6">
    <source>
        <dbReference type="EMBL" id="PAU94910.1"/>
    </source>
</evidence>
<dbReference type="EMBL" id="NSKE01000003">
    <property type="protein sequence ID" value="PAU94910.1"/>
    <property type="molecule type" value="Genomic_DNA"/>
</dbReference>
<evidence type="ECO:0000256" key="1">
    <source>
        <dbReference type="ARBA" id="ARBA00022801"/>
    </source>
</evidence>
<dbReference type="InterPro" id="IPR002469">
    <property type="entry name" value="Peptidase_S9B_N"/>
</dbReference>
<feature type="domain" description="Dipeptidylpeptidase IV N-terminal" evidence="5">
    <location>
        <begin position="188"/>
        <end position="280"/>
    </location>
</feature>
<organism evidence="6 7">
    <name type="scientific">Fodinibius salipaludis</name>
    <dbReference type="NCBI Taxonomy" id="2032627"/>
    <lineage>
        <taxon>Bacteria</taxon>
        <taxon>Pseudomonadati</taxon>
        <taxon>Balneolota</taxon>
        <taxon>Balneolia</taxon>
        <taxon>Balneolales</taxon>
        <taxon>Balneolaceae</taxon>
        <taxon>Fodinibius</taxon>
    </lineage>
</organism>
<dbReference type="Pfam" id="PF00326">
    <property type="entry name" value="Peptidase_S9"/>
    <property type="match status" value="1"/>
</dbReference>
<keyword evidence="1" id="KW-0378">Hydrolase</keyword>
<dbReference type="Gene3D" id="2.120.10.30">
    <property type="entry name" value="TolB, C-terminal domain"/>
    <property type="match status" value="2"/>
</dbReference>
<dbReference type="Proteomes" id="UP000218831">
    <property type="component" value="Unassembled WGS sequence"/>
</dbReference>
<dbReference type="AlphaFoldDB" id="A0A2A2GCJ8"/>
<dbReference type="Gene3D" id="3.40.50.1820">
    <property type="entry name" value="alpha/beta hydrolase"/>
    <property type="match status" value="1"/>
</dbReference>
<dbReference type="RefSeq" id="WP_095605777.1">
    <property type="nucleotide sequence ID" value="NZ_NSKE01000003.1"/>
</dbReference>
<evidence type="ECO:0000313" key="7">
    <source>
        <dbReference type="Proteomes" id="UP000218831"/>
    </source>
</evidence>
<evidence type="ECO:0000256" key="3">
    <source>
        <dbReference type="SAM" id="SignalP"/>
    </source>
</evidence>
<feature type="signal peptide" evidence="3">
    <location>
        <begin position="1"/>
        <end position="20"/>
    </location>
</feature>
<dbReference type="GO" id="GO:0006508">
    <property type="term" value="P:proteolysis"/>
    <property type="evidence" value="ECO:0007669"/>
    <property type="project" value="InterPro"/>
</dbReference>
<reference evidence="6 7" key="1">
    <citation type="submission" date="2017-08" db="EMBL/GenBank/DDBJ databases">
        <title>Aliifodinibius alkalisoli sp. nov., isolated from saline alkaline soil.</title>
        <authorList>
            <person name="Liu D."/>
            <person name="Zhang G."/>
        </authorList>
    </citation>
    <scope>NUCLEOTIDE SEQUENCE [LARGE SCALE GENOMIC DNA]</scope>
    <source>
        <strain evidence="6 7">WN023</strain>
    </source>
</reference>
<keyword evidence="2" id="KW-0645">Protease</keyword>
<dbReference type="InterPro" id="IPR011042">
    <property type="entry name" value="6-blade_b-propeller_TolB-like"/>
</dbReference>
<evidence type="ECO:0000256" key="2">
    <source>
        <dbReference type="ARBA" id="ARBA00022825"/>
    </source>
</evidence>
<accession>A0A2A2GCJ8</accession>
<dbReference type="Pfam" id="PF00930">
    <property type="entry name" value="DPPIV_N"/>
    <property type="match status" value="1"/>
</dbReference>
<dbReference type="PANTHER" id="PTHR42776:SF27">
    <property type="entry name" value="DIPEPTIDYL PEPTIDASE FAMILY MEMBER 6"/>
    <property type="match status" value="1"/>
</dbReference>
<comment type="caution">
    <text evidence="6">The sequence shown here is derived from an EMBL/GenBank/DDBJ whole genome shotgun (WGS) entry which is preliminary data.</text>
</comment>
<dbReference type="PANTHER" id="PTHR42776">
    <property type="entry name" value="SERINE PEPTIDASE S9 FAMILY MEMBER"/>
    <property type="match status" value="1"/>
</dbReference>
<dbReference type="Pfam" id="PF07676">
    <property type="entry name" value="PD40"/>
    <property type="match status" value="2"/>
</dbReference>
<keyword evidence="2" id="KW-0720">Serine protease</keyword>
<sequence>MKRFLLPLFVIFLLPFITVAQSDQPFTGMDVFELQWVQDPQISPDGEHIVYSRGQMDKMKDRRVSRLWIIDADGSNHRKLTNRDINEGSARWSPDGNRIAFTSTSEDDGSEIYVYWMESGALSRITQLEKSPSSITWSPDGKYLAFNMKVTESNPKLADSKRPPEGADWADSPRVTTRLNYESDGSGYIDPGFTHIFTVPAEGGAPRQITEGEYHYSGDPVWSSDGERLIFSANLNDNWEHERRESELYAVDVGSGEMEQLTDRDGPDYSARVSPDGETIAYLGYDDEVQTYQLSELYTMDADGDNKQKVELNLDRSISSIQWDEDGRGLYFMYDNEGNTKIGYTTLDGQTSVVANNVGGTTVARPYGGGSYSVADDGTIAYNETTPYYPAELATTKRDQDGRTKITGLNDALLDYRKLGQVEEIWYTSSVDGRKIQGWIVKPPSFDPDKKYPLVVENHGGPISNYGDRFSPEIQLYASAGYVVFYPNPRGSTGYGEEFGNLLYHDYPGDDYHDVMDGLDAMLAKGYIDEENLFVTGGSAGGTMTSWMVGKTDKFAASAVIKPVMNWISKTLTADNYYGYANYRYPGQPWENYEAYWEHSPVSLVGNIETPTMVMVGTDDLRTPPSEAKQLYSALQLREIETAYVEMPGASHFIANRPSQLIDKVENIIAWFERYRTDK</sequence>
<feature type="domain" description="Peptidase S9 prolyl oligopeptidase catalytic" evidence="4">
    <location>
        <begin position="470"/>
        <end position="675"/>
    </location>
</feature>
<dbReference type="InterPro" id="IPR001375">
    <property type="entry name" value="Peptidase_S9_cat"/>
</dbReference>
<evidence type="ECO:0000259" key="4">
    <source>
        <dbReference type="Pfam" id="PF00326"/>
    </source>
</evidence>
<dbReference type="SUPFAM" id="SSF82171">
    <property type="entry name" value="DPP6 N-terminal domain-like"/>
    <property type="match status" value="1"/>
</dbReference>
<keyword evidence="3" id="KW-0732">Signal</keyword>
<evidence type="ECO:0000259" key="5">
    <source>
        <dbReference type="Pfam" id="PF00930"/>
    </source>
</evidence>
<proteinExistence type="predicted"/>
<gene>
    <name evidence="6" type="ORF">CK503_05425</name>
</gene>
<dbReference type="InterPro" id="IPR011659">
    <property type="entry name" value="WD40"/>
</dbReference>